<gene>
    <name evidence="4" type="ORF">C9994_06560</name>
</gene>
<dbReference type="InterPro" id="IPR029052">
    <property type="entry name" value="Metallo-depent_PP-like"/>
</dbReference>
<proteinExistence type="inferred from homology"/>
<comment type="similarity">
    <text evidence="1">Belongs to the CapA family.</text>
</comment>
<protein>
    <submittedName>
        <fullName evidence="4">Capsule biosynthesis protein CapA</fullName>
    </submittedName>
</protein>
<dbReference type="Gene3D" id="3.60.21.10">
    <property type="match status" value="1"/>
</dbReference>
<accession>A0A2T4DS29</accession>
<comment type="caution">
    <text evidence="4">The sequence shown here is derived from an EMBL/GenBank/DDBJ whole genome shotgun (WGS) entry which is preliminary data.</text>
</comment>
<name>A0A2T4DS29_9BACT</name>
<reference evidence="4 5" key="1">
    <citation type="submission" date="2018-03" db="EMBL/GenBank/DDBJ databases">
        <title>Cross-interface Injection: A General Nanoliter Liquid Handling Method Applied to Single Cells Genome Amplification Automated Nanoliter Liquid Handling Applied to Single Cell Multiple Displacement Amplification.</title>
        <authorList>
            <person name="Yun J."/>
            <person name="Xu P."/>
            <person name="Xu J."/>
            <person name="Dai X."/>
            <person name="Wang Y."/>
            <person name="Zheng X."/>
            <person name="Cao C."/>
            <person name="Yi Q."/>
            <person name="Zhu Y."/>
            <person name="Wang L."/>
            <person name="Dong Z."/>
            <person name="Huang Y."/>
            <person name="Huang L."/>
            <person name="Du W."/>
        </authorList>
    </citation>
    <scope>NUCLEOTIDE SEQUENCE [LARGE SCALE GENOMIC DNA]</scope>
    <source>
        <strain evidence="4 5">Z-D1-2</strain>
    </source>
</reference>
<evidence type="ECO:0000259" key="3">
    <source>
        <dbReference type="SMART" id="SM00854"/>
    </source>
</evidence>
<evidence type="ECO:0000256" key="1">
    <source>
        <dbReference type="ARBA" id="ARBA00005662"/>
    </source>
</evidence>
<dbReference type="EMBL" id="PYVU01000043">
    <property type="protein sequence ID" value="PTB96610.1"/>
    <property type="molecule type" value="Genomic_DNA"/>
</dbReference>
<feature type="domain" description="Capsule synthesis protein CapA" evidence="3">
    <location>
        <begin position="80"/>
        <end position="323"/>
    </location>
</feature>
<evidence type="ECO:0000313" key="4">
    <source>
        <dbReference type="EMBL" id="PTB96610.1"/>
    </source>
</evidence>
<dbReference type="InterPro" id="IPR019079">
    <property type="entry name" value="Capsule_synth_CapA"/>
</dbReference>
<dbReference type="SUPFAM" id="SSF56300">
    <property type="entry name" value="Metallo-dependent phosphatases"/>
    <property type="match status" value="1"/>
</dbReference>
<dbReference type="CDD" id="cd07381">
    <property type="entry name" value="MPP_CapA"/>
    <property type="match status" value="1"/>
</dbReference>
<dbReference type="AlphaFoldDB" id="A0A2T4DS29"/>
<dbReference type="InterPro" id="IPR052169">
    <property type="entry name" value="CW_Biosynth-Accessory"/>
</dbReference>
<dbReference type="PANTHER" id="PTHR33393">
    <property type="entry name" value="POLYGLUTAMINE SYNTHESIS ACCESSORY PROTEIN RV0574C-RELATED"/>
    <property type="match status" value="1"/>
</dbReference>
<feature type="region of interest" description="Disordered" evidence="2">
    <location>
        <begin position="22"/>
        <end position="45"/>
    </location>
</feature>
<dbReference type="SMART" id="SM00854">
    <property type="entry name" value="PGA_cap"/>
    <property type="match status" value="1"/>
</dbReference>
<dbReference type="Proteomes" id="UP000240608">
    <property type="component" value="Unassembled WGS sequence"/>
</dbReference>
<organism evidence="4 5">
    <name type="scientific">Marivirga lumbricoides</name>
    <dbReference type="NCBI Taxonomy" id="1046115"/>
    <lineage>
        <taxon>Bacteria</taxon>
        <taxon>Pseudomonadati</taxon>
        <taxon>Bacteroidota</taxon>
        <taxon>Cytophagia</taxon>
        <taxon>Cytophagales</taxon>
        <taxon>Marivirgaceae</taxon>
        <taxon>Marivirga</taxon>
    </lineage>
</organism>
<dbReference type="PROSITE" id="PS51257">
    <property type="entry name" value="PROKAR_LIPOPROTEIN"/>
    <property type="match status" value="1"/>
</dbReference>
<evidence type="ECO:0000256" key="2">
    <source>
        <dbReference type="SAM" id="MobiDB-lite"/>
    </source>
</evidence>
<sequence length="403" mass="44198">MLKKIFPFIAIGLSLAACKTAQKSPQSDDQPSPRVSETLKPDSIQQQQQDSLEVAIVIDSTKFQDSVRISVYPLKPDTISIIGVGDIMIGTNFPNTSYLPSDSGKYMLAGVKSVLQDADLTFGNQEGVILNEGGVQKNCSNPDVCYLFRSPEYLAKHYVDAGFDLMSLANNHAGDFGDAGRKNTMSVLEELGIHHAGQLAQPFTIFEKDNMKYGFVAFSPNTGTQSINNLTEAIGIVKHLDSLSDIVIVSFHGGAEGKSHQHVTRETEIFYGENRGNVYDFSHKMIDAGADVIFGHGPHVARAIEVYKNRFIAYSLGNFATYGRFNLRGESGLAPIVKIKVDDEGYFLEGKIISAIQAGAGIPEIDSDNRAALKIKELTEIDFPESKIMIDLKGNIRYLQNQY</sequence>
<dbReference type="Pfam" id="PF09587">
    <property type="entry name" value="PGA_cap"/>
    <property type="match status" value="1"/>
</dbReference>
<dbReference type="PANTHER" id="PTHR33393:SF11">
    <property type="entry name" value="POLYGLUTAMINE SYNTHESIS ACCESSORY PROTEIN RV0574C-RELATED"/>
    <property type="match status" value="1"/>
</dbReference>
<feature type="compositionally biased region" description="Polar residues" evidence="2">
    <location>
        <begin position="22"/>
        <end position="35"/>
    </location>
</feature>
<evidence type="ECO:0000313" key="5">
    <source>
        <dbReference type="Proteomes" id="UP000240608"/>
    </source>
</evidence>